<evidence type="ECO:0000256" key="11">
    <source>
        <dbReference type="RuleBase" id="RU000537"/>
    </source>
</evidence>
<protein>
    <recommendedName>
        <fullName evidence="9 10">Protein translocase subunit SecY</fullName>
    </recommendedName>
</protein>
<dbReference type="Pfam" id="PF00344">
    <property type="entry name" value="SecY"/>
    <property type="match status" value="1"/>
</dbReference>
<evidence type="ECO:0000256" key="8">
    <source>
        <dbReference type="ARBA" id="ARBA00023136"/>
    </source>
</evidence>
<dbReference type="InterPro" id="IPR023201">
    <property type="entry name" value="SecY_dom_sf"/>
</dbReference>
<dbReference type="PROSITE" id="PS00756">
    <property type="entry name" value="SECY_2"/>
    <property type="match status" value="1"/>
</dbReference>
<dbReference type="EMBL" id="CP039543">
    <property type="protein sequence ID" value="QJT07669.1"/>
    <property type="molecule type" value="Genomic_DNA"/>
</dbReference>
<evidence type="ECO:0000256" key="3">
    <source>
        <dbReference type="ARBA" id="ARBA00022448"/>
    </source>
</evidence>
<feature type="transmembrane region" description="Helical" evidence="10">
    <location>
        <begin position="393"/>
        <end position="412"/>
    </location>
</feature>
<evidence type="ECO:0000313" key="14">
    <source>
        <dbReference type="EMBL" id="QJT07669.1"/>
    </source>
</evidence>
<evidence type="ECO:0000256" key="7">
    <source>
        <dbReference type="ARBA" id="ARBA00023010"/>
    </source>
</evidence>
<keyword evidence="10" id="KW-1003">Cell membrane</keyword>
<evidence type="ECO:0000256" key="1">
    <source>
        <dbReference type="ARBA" id="ARBA00004141"/>
    </source>
</evidence>
<feature type="transmembrane region" description="Helical" evidence="10">
    <location>
        <begin position="215"/>
        <end position="236"/>
    </location>
</feature>
<dbReference type="GO" id="GO:0006605">
    <property type="term" value="P:protein targeting"/>
    <property type="evidence" value="ECO:0007669"/>
    <property type="project" value="UniProtKB-UniRule"/>
</dbReference>
<evidence type="ECO:0000256" key="13">
    <source>
        <dbReference type="RuleBase" id="RU004349"/>
    </source>
</evidence>
<comment type="function">
    <text evidence="10 11">The central subunit of the protein translocation channel SecYEG. Consists of two halves formed by TMs 1-5 and 6-10. These two domains form a lateral gate at the front which open onto the bilayer between TMs 2 and 7, and are clamped together by SecE at the back. The channel is closed by both a pore ring composed of hydrophobic SecY resides and a short helix (helix 2A) on the extracellular side of the membrane which forms a plug. The plug probably moves laterally to allow the channel to open. The ring and the pore may move independently.</text>
</comment>
<comment type="subcellular location">
    <subcellularLocation>
        <location evidence="10">Cell membrane</location>
        <topology evidence="10">Multi-pass membrane protein</topology>
    </subcellularLocation>
    <subcellularLocation>
        <location evidence="1 12">Membrane</location>
        <topology evidence="1 12">Multi-pass membrane protein</topology>
    </subcellularLocation>
</comment>
<dbReference type="InterPro" id="IPR030659">
    <property type="entry name" value="SecY_CS"/>
</dbReference>
<dbReference type="OrthoDB" id="9809248at2"/>
<dbReference type="NCBIfam" id="TIGR00967">
    <property type="entry name" value="3a0501s007"/>
    <property type="match status" value="1"/>
</dbReference>
<keyword evidence="3 10" id="KW-0813">Transport</keyword>
<comment type="subunit">
    <text evidence="10">Component of the Sec protein translocase complex. Heterotrimer consisting of SecY, SecE and SecG subunits. The heterotrimers can form oligomers, although 1 heterotrimer is thought to be able to translocate proteins. Interacts with the ribosome. Interacts with SecDF, and other proteins may be involved. Interacts with SecA.</text>
</comment>
<dbReference type="GO" id="GO:0005886">
    <property type="term" value="C:plasma membrane"/>
    <property type="evidence" value="ECO:0007669"/>
    <property type="project" value="UniProtKB-SubCell"/>
</dbReference>
<proteinExistence type="inferred from homology"/>
<keyword evidence="4 10" id="KW-0812">Transmembrane</keyword>
<evidence type="ECO:0000256" key="10">
    <source>
        <dbReference type="HAMAP-Rule" id="MF_01465"/>
    </source>
</evidence>
<comment type="similarity">
    <text evidence="2 10 13">Belongs to the SecY/SEC61-alpha family.</text>
</comment>
<feature type="transmembrane region" description="Helical" evidence="10">
    <location>
        <begin position="71"/>
        <end position="95"/>
    </location>
</feature>
<dbReference type="GO" id="GO:0065002">
    <property type="term" value="P:intracellular protein transmembrane transport"/>
    <property type="evidence" value="ECO:0007669"/>
    <property type="project" value="UniProtKB-UniRule"/>
</dbReference>
<feature type="transmembrane region" description="Helical" evidence="10">
    <location>
        <begin position="19"/>
        <end position="37"/>
    </location>
</feature>
<evidence type="ECO:0000256" key="5">
    <source>
        <dbReference type="ARBA" id="ARBA00022927"/>
    </source>
</evidence>
<dbReference type="PROSITE" id="PS00755">
    <property type="entry name" value="SECY_1"/>
    <property type="match status" value="1"/>
</dbReference>
<feature type="transmembrane region" description="Helical" evidence="10">
    <location>
        <begin position="153"/>
        <end position="173"/>
    </location>
</feature>
<gene>
    <name evidence="10 14" type="primary">secY</name>
    <name evidence="15" type="ORF">DQK91_15945</name>
    <name evidence="14" type="ORF">E8L03_01450</name>
</gene>
<evidence type="ECO:0000256" key="4">
    <source>
        <dbReference type="ARBA" id="ARBA00022692"/>
    </source>
</evidence>
<reference evidence="15 16" key="1">
    <citation type="submission" date="2018-06" db="EMBL/GenBank/DDBJ databases">
        <title>Complete genome of Desulfovibrio marinus P48SEP.</title>
        <authorList>
            <person name="Crispim J.S."/>
            <person name="Vidigal P.M.P."/>
            <person name="Silva L.C.F."/>
            <person name="Araujo L.C."/>
            <person name="Laguardia C.N."/>
            <person name="Dias R.S."/>
            <person name="Sousa M.P."/>
            <person name="Paula S.O."/>
            <person name="Silva C."/>
        </authorList>
    </citation>
    <scope>NUCLEOTIDE SEQUENCE [LARGE SCALE GENOMIC DNA]</scope>
    <source>
        <strain evidence="15 16">P48SEP</strain>
    </source>
</reference>
<evidence type="ECO:0000256" key="12">
    <source>
        <dbReference type="RuleBase" id="RU003484"/>
    </source>
</evidence>
<evidence type="ECO:0000313" key="17">
    <source>
        <dbReference type="Proteomes" id="UP000503251"/>
    </source>
</evidence>
<dbReference type="HAMAP" id="MF_01465">
    <property type="entry name" value="SecY"/>
    <property type="match status" value="1"/>
</dbReference>
<evidence type="ECO:0000313" key="15">
    <source>
        <dbReference type="EMBL" id="TVM32025.1"/>
    </source>
</evidence>
<keyword evidence="6 10" id="KW-1133">Transmembrane helix</keyword>
<feature type="transmembrane region" description="Helical" evidence="10">
    <location>
        <begin position="264"/>
        <end position="290"/>
    </location>
</feature>
<evidence type="ECO:0000256" key="2">
    <source>
        <dbReference type="ARBA" id="ARBA00005751"/>
    </source>
</evidence>
<dbReference type="SUPFAM" id="SSF103491">
    <property type="entry name" value="Preprotein translocase SecY subunit"/>
    <property type="match status" value="1"/>
</dbReference>
<dbReference type="RefSeq" id="WP_144306390.1">
    <property type="nucleotide sequence ID" value="NZ_CP039543.1"/>
</dbReference>
<dbReference type="AlphaFoldDB" id="A0A6P1ZH25"/>
<dbReference type="PANTHER" id="PTHR10906">
    <property type="entry name" value="SECY/SEC61-ALPHA FAMILY MEMBER"/>
    <property type="match status" value="1"/>
</dbReference>
<dbReference type="InterPro" id="IPR026593">
    <property type="entry name" value="SecY"/>
</dbReference>
<evidence type="ECO:0000256" key="9">
    <source>
        <dbReference type="ARBA" id="ARBA00039733"/>
    </source>
</evidence>
<name>A0A6P1ZH25_9BACT</name>
<feature type="transmembrane region" description="Helical" evidence="10">
    <location>
        <begin position="185"/>
        <end position="203"/>
    </location>
</feature>
<dbReference type="Proteomes" id="UP000434052">
    <property type="component" value="Unassembled WGS sequence"/>
</dbReference>
<accession>A0A6P1ZH25</accession>
<keyword evidence="8 10" id="KW-0472">Membrane</keyword>
<dbReference type="InterPro" id="IPR002208">
    <property type="entry name" value="SecY/SEC61-alpha"/>
</dbReference>
<evidence type="ECO:0000256" key="6">
    <source>
        <dbReference type="ARBA" id="ARBA00022989"/>
    </source>
</evidence>
<keyword evidence="17" id="KW-1185">Reference proteome</keyword>
<organism evidence="15 16">
    <name type="scientific">Oceanidesulfovibrio marinus</name>
    <dbReference type="NCBI Taxonomy" id="370038"/>
    <lineage>
        <taxon>Bacteria</taxon>
        <taxon>Pseudomonadati</taxon>
        <taxon>Thermodesulfobacteriota</taxon>
        <taxon>Desulfovibrionia</taxon>
        <taxon>Desulfovibrionales</taxon>
        <taxon>Desulfovibrionaceae</taxon>
        <taxon>Oceanidesulfovibrio</taxon>
    </lineage>
</organism>
<dbReference type="FunFam" id="1.10.3370.10:FF:000001">
    <property type="entry name" value="Preprotein translocase subunit SecY"/>
    <property type="match status" value="1"/>
</dbReference>
<dbReference type="PRINTS" id="PR00303">
    <property type="entry name" value="SECYTRNLCASE"/>
</dbReference>
<dbReference type="PIRSF" id="PIRSF004557">
    <property type="entry name" value="SecY"/>
    <property type="match status" value="1"/>
</dbReference>
<sequence>MALSGVENLARLPELRKKLFWTFLLLAVYRVGIHVPVPGVDVSALQEFFASAQNTLFGLFDMFSGGGLRNLSIFALGIMPYISASIIIQLLTVASPELKRLQKEEGEAGRKKITQYTRYGTVLITVVQGMGIAVGLESMASPTGAPVVLHAGWAFRLVTVVTLTTGTVFIMWLGEQITEKGLGNGISLIIFAGIVAGFPKAAFNTFRLLSTGEMTLFVLLLILAVMVAVLAFIVFMERAQRRIPIQYAKRMMGRKMMGGQTTHLPLRVNTAGVIPPIFASSILMFPATLAQFSNVDWLSRIAAYFMPQTILYSVLFVAMIVFFCFFYTAIIFDPKDIAENLKNQGGFIPGIRPGVRTQEYIDKVLTRITLWGALYISAICVLPMLLIRQVNVPFYFGGTSLLIVVGVAMDFMGQIQSYLISRQYEGLMQKSRGRGR</sequence>
<keyword evidence="5 10" id="KW-0653">Protein transport</keyword>
<dbReference type="Proteomes" id="UP000503251">
    <property type="component" value="Chromosome"/>
</dbReference>
<dbReference type="GO" id="GO:0043952">
    <property type="term" value="P:protein transport by the Sec complex"/>
    <property type="evidence" value="ECO:0007669"/>
    <property type="project" value="UniProtKB-UniRule"/>
</dbReference>
<feature type="transmembrane region" description="Helical" evidence="10">
    <location>
        <begin position="368"/>
        <end position="387"/>
    </location>
</feature>
<feature type="transmembrane region" description="Helical" evidence="10">
    <location>
        <begin position="116"/>
        <end position="133"/>
    </location>
</feature>
<dbReference type="Gene3D" id="1.10.3370.10">
    <property type="entry name" value="SecY subunit domain"/>
    <property type="match status" value="1"/>
</dbReference>
<reference evidence="14 17" key="2">
    <citation type="submission" date="2019-04" db="EMBL/GenBank/DDBJ databases">
        <title>Isolation and culture of sulfate reducing bacteria from the cold seep of the South China Sea.</title>
        <authorList>
            <person name="Sun C."/>
            <person name="Liu R."/>
        </authorList>
    </citation>
    <scope>NUCLEOTIDE SEQUENCE [LARGE SCALE GENOMIC DNA]</scope>
    <source>
        <strain evidence="14 17">CS1</strain>
    </source>
</reference>
<dbReference type="EMBL" id="QMIF01000012">
    <property type="protein sequence ID" value="TVM32025.1"/>
    <property type="molecule type" value="Genomic_DNA"/>
</dbReference>
<keyword evidence="7 10" id="KW-0811">Translocation</keyword>
<feature type="transmembrane region" description="Helical" evidence="10">
    <location>
        <begin position="310"/>
        <end position="332"/>
    </location>
</feature>
<evidence type="ECO:0000313" key="16">
    <source>
        <dbReference type="Proteomes" id="UP000434052"/>
    </source>
</evidence>